<organism evidence="2 3">
    <name type="scientific">Actinocatenispora rupis</name>
    <dbReference type="NCBI Taxonomy" id="519421"/>
    <lineage>
        <taxon>Bacteria</taxon>
        <taxon>Bacillati</taxon>
        <taxon>Actinomycetota</taxon>
        <taxon>Actinomycetes</taxon>
        <taxon>Micromonosporales</taxon>
        <taxon>Micromonosporaceae</taxon>
        <taxon>Actinocatenispora</taxon>
    </lineage>
</organism>
<feature type="compositionally biased region" description="Basic residues" evidence="1">
    <location>
        <begin position="59"/>
        <end position="70"/>
    </location>
</feature>
<evidence type="ECO:0000313" key="3">
    <source>
        <dbReference type="Proteomes" id="UP000612808"/>
    </source>
</evidence>
<dbReference type="EMBL" id="BOMB01000016">
    <property type="protein sequence ID" value="GID11989.1"/>
    <property type="molecule type" value="Genomic_DNA"/>
</dbReference>
<comment type="caution">
    <text evidence="2">The sequence shown here is derived from an EMBL/GenBank/DDBJ whole genome shotgun (WGS) entry which is preliminary data.</text>
</comment>
<evidence type="ECO:0000313" key="2">
    <source>
        <dbReference type="EMBL" id="GID11989.1"/>
    </source>
</evidence>
<evidence type="ECO:0000256" key="1">
    <source>
        <dbReference type="SAM" id="MobiDB-lite"/>
    </source>
</evidence>
<name>A0A8J3NA46_9ACTN</name>
<gene>
    <name evidence="2" type="ORF">Aru02nite_28780</name>
</gene>
<keyword evidence="3" id="KW-1185">Reference proteome</keyword>
<reference evidence="2" key="1">
    <citation type="submission" date="2021-01" db="EMBL/GenBank/DDBJ databases">
        <title>Whole genome shotgun sequence of Actinocatenispora rupis NBRC 107355.</title>
        <authorList>
            <person name="Komaki H."/>
            <person name="Tamura T."/>
        </authorList>
    </citation>
    <scope>NUCLEOTIDE SEQUENCE</scope>
    <source>
        <strain evidence="2">NBRC 107355</strain>
    </source>
</reference>
<feature type="region of interest" description="Disordered" evidence="1">
    <location>
        <begin position="51"/>
        <end position="70"/>
    </location>
</feature>
<sequence>MTKMCLVVRAEAAKTDSRGECSECGENNGGRTDLARAEPLVVRPLVVGPLAGPDIGPSAKKRHAIHGIPE</sequence>
<dbReference type="AlphaFoldDB" id="A0A8J3NA46"/>
<accession>A0A8J3NA46</accession>
<dbReference type="Proteomes" id="UP000612808">
    <property type="component" value="Unassembled WGS sequence"/>
</dbReference>
<protein>
    <submittedName>
        <fullName evidence="2">Uncharacterized protein</fullName>
    </submittedName>
</protein>
<proteinExistence type="predicted"/>